<organism evidence="1 2">
    <name type="scientific">Helicobacter fennelliae MRY12-0050</name>
    <dbReference type="NCBI Taxonomy" id="1325130"/>
    <lineage>
        <taxon>Bacteria</taxon>
        <taxon>Pseudomonadati</taxon>
        <taxon>Campylobacterota</taxon>
        <taxon>Epsilonproteobacteria</taxon>
        <taxon>Campylobacterales</taxon>
        <taxon>Helicobacteraceae</taxon>
        <taxon>Helicobacter</taxon>
    </lineage>
</organism>
<reference evidence="1 2" key="1">
    <citation type="journal article" date="2013" name="Genome Announc.">
        <title>Draft Genome Sequence of Helicobacter fennelliae Strain MRY12-0050, Isolated from a Bacteremia Patient.</title>
        <authorList>
            <person name="Rimbara E."/>
            <person name="Matsui M."/>
            <person name="Mori S."/>
            <person name="Suzuki S."/>
            <person name="Suzuki M."/>
            <person name="Kim H."/>
            <person name="Sekizuka T."/>
            <person name="Kuroda M."/>
            <person name="Shibayama K."/>
        </authorList>
    </citation>
    <scope>NUCLEOTIDE SEQUENCE [LARGE SCALE GENOMIC DNA]</scope>
    <source>
        <strain evidence="1 2">MRY12-0050</strain>
    </source>
</reference>
<protein>
    <submittedName>
        <fullName evidence="1">Uncharacterized protein</fullName>
    </submittedName>
</protein>
<dbReference type="EMBL" id="BASD01000028">
    <property type="protein sequence ID" value="GAD19884.1"/>
    <property type="molecule type" value="Genomic_DNA"/>
</dbReference>
<gene>
    <name evidence="1" type="ORF">HFN_1124</name>
</gene>
<proteinExistence type="predicted"/>
<sequence>MLNPQNLESKNYHFCMLPFLSASKKSRKNNTEFIFVIASKFIKICVAIHKKP</sequence>
<dbReference type="STRING" id="1325130.HFN_1124"/>
<evidence type="ECO:0000313" key="2">
    <source>
        <dbReference type="Proteomes" id="UP000018143"/>
    </source>
</evidence>
<dbReference type="AlphaFoldDB" id="T1CSS3"/>
<accession>T1CSS3</accession>
<dbReference type="Proteomes" id="UP000018143">
    <property type="component" value="Unassembled WGS sequence"/>
</dbReference>
<name>T1CSS3_9HELI</name>
<evidence type="ECO:0000313" key="1">
    <source>
        <dbReference type="EMBL" id="GAD19884.1"/>
    </source>
</evidence>
<keyword evidence="2" id="KW-1185">Reference proteome</keyword>
<comment type="caution">
    <text evidence="1">The sequence shown here is derived from an EMBL/GenBank/DDBJ whole genome shotgun (WGS) entry which is preliminary data.</text>
</comment>